<name>A0ABV2A654_9ACTN</name>
<dbReference type="SUPFAM" id="SSF56399">
    <property type="entry name" value="ADP-ribosylation"/>
    <property type="match status" value="1"/>
</dbReference>
<feature type="domain" description="ADP ribosyltransferase" evidence="2">
    <location>
        <begin position="322"/>
        <end position="391"/>
    </location>
</feature>
<feature type="compositionally biased region" description="Polar residues" evidence="1">
    <location>
        <begin position="3806"/>
        <end position="3815"/>
    </location>
</feature>
<feature type="compositionally biased region" description="Low complexity" evidence="1">
    <location>
        <begin position="2756"/>
        <end position="2790"/>
    </location>
</feature>
<feature type="compositionally biased region" description="Basic and acidic residues" evidence="1">
    <location>
        <begin position="3696"/>
        <end position="3713"/>
    </location>
</feature>
<feature type="compositionally biased region" description="Polar residues" evidence="1">
    <location>
        <begin position="2143"/>
        <end position="2172"/>
    </location>
</feature>
<feature type="region of interest" description="Disordered" evidence="1">
    <location>
        <begin position="3224"/>
        <end position="3494"/>
    </location>
</feature>
<feature type="region of interest" description="Disordered" evidence="1">
    <location>
        <begin position="2480"/>
        <end position="2508"/>
    </location>
</feature>
<feature type="compositionally biased region" description="Polar residues" evidence="1">
    <location>
        <begin position="4050"/>
        <end position="4061"/>
    </location>
</feature>
<feature type="compositionally biased region" description="Basic and acidic residues" evidence="1">
    <location>
        <begin position="2032"/>
        <end position="2041"/>
    </location>
</feature>
<feature type="compositionally biased region" description="Polar residues" evidence="1">
    <location>
        <begin position="1605"/>
        <end position="1626"/>
    </location>
</feature>
<dbReference type="Pfam" id="PF03496">
    <property type="entry name" value="ADPrib_exo_Tox"/>
    <property type="match status" value="1"/>
</dbReference>
<feature type="region of interest" description="Disordered" evidence="1">
    <location>
        <begin position="1318"/>
        <end position="1354"/>
    </location>
</feature>
<feature type="region of interest" description="Disordered" evidence="1">
    <location>
        <begin position="2952"/>
        <end position="3033"/>
    </location>
</feature>
<feature type="compositionally biased region" description="Pro residues" evidence="1">
    <location>
        <begin position="3682"/>
        <end position="3691"/>
    </location>
</feature>
<feature type="compositionally biased region" description="Polar residues" evidence="1">
    <location>
        <begin position="3739"/>
        <end position="3754"/>
    </location>
</feature>
<feature type="compositionally biased region" description="Polar residues" evidence="1">
    <location>
        <begin position="2187"/>
        <end position="2203"/>
    </location>
</feature>
<feature type="region of interest" description="Disordered" evidence="1">
    <location>
        <begin position="1253"/>
        <end position="1293"/>
    </location>
</feature>
<feature type="region of interest" description="Disordered" evidence="1">
    <location>
        <begin position="1991"/>
        <end position="2203"/>
    </location>
</feature>
<feature type="region of interest" description="Disordered" evidence="1">
    <location>
        <begin position="2217"/>
        <end position="2240"/>
    </location>
</feature>
<feature type="compositionally biased region" description="Basic and acidic residues" evidence="1">
    <location>
        <begin position="3671"/>
        <end position="3681"/>
    </location>
</feature>
<feature type="compositionally biased region" description="Pro residues" evidence="1">
    <location>
        <begin position="804"/>
        <end position="814"/>
    </location>
</feature>
<dbReference type="InterPro" id="IPR003540">
    <property type="entry name" value="ADP-ribosyltransferase"/>
</dbReference>
<feature type="region of interest" description="Disordered" evidence="1">
    <location>
        <begin position="1584"/>
        <end position="1692"/>
    </location>
</feature>
<protein>
    <submittedName>
        <fullName evidence="3">ADP-ribosyltransferase</fullName>
    </submittedName>
</protein>
<feature type="compositionally biased region" description="Basic and acidic residues" evidence="1">
    <location>
        <begin position="3437"/>
        <end position="3452"/>
    </location>
</feature>
<feature type="region of interest" description="Disordered" evidence="1">
    <location>
        <begin position="1521"/>
        <end position="1541"/>
    </location>
</feature>
<feature type="region of interest" description="Disordered" evidence="1">
    <location>
        <begin position="1752"/>
        <end position="1774"/>
    </location>
</feature>
<organism evidence="3 4">
    <name type="scientific">Nocardiopsis tropica</name>
    <dbReference type="NCBI Taxonomy" id="109330"/>
    <lineage>
        <taxon>Bacteria</taxon>
        <taxon>Bacillati</taxon>
        <taxon>Actinomycetota</taxon>
        <taxon>Actinomycetes</taxon>
        <taxon>Streptosporangiales</taxon>
        <taxon>Nocardiopsidaceae</taxon>
        <taxon>Nocardiopsis</taxon>
    </lineage>
</organism>
<feature type="compositionally biased region" description="Low complexity" evidence="1">
    <location>
        <begin position="745"/>
        <end position="757"/>
    </location>
</feature>
<feature type="compositionally biased region" description="Low complexity" evidence="1">
    <location>
        <begin position="3859"/>
        <end position="3874"/>
    </location>
</feature>
<sequence>MYTVSDPSNRRVPLSGESVPAERVRDAESLARGIGRHLQDRHDPVRARLWQPGGQLTTDYVRYAMQDPADRGPSPYDAPDTVKTVNTALVDGDAPAPEGRSGESSTPGRTATDNDSPAASGSGTIRRLPTGAEADRYGDLLHDPGYNPNAFDVLPTATQDTVSAYTRSPWLNRFARLSPLNEETVQAELDRIRNESRAHPGWQVYEIGGGRWPDLARLEEAAERGGLSPEQERIVQGVLGNRYPEAALENLRERSGRAGEIADSLALRGEPAHFPDSSEVLALLRRLDRATGRPFPEGFEAVHGMYHHRHLLGEGSTDPRTLAGTTHVEQGYLSISLGTAPSAAGGSPIDLMRLTVPEGSRGLWVGDRSEHPGEREVILARGTRYRITAVEPWGRGYLFHAEILPPAHDGGAATAPAWTGEVLDRIDRALDAKDTAAALAGIRGAAERFTSDLASALRDADGLGRTPAIGRLEQLRDAAERLGDLASEISDTDPEAVAATVALAADLAAAAESVAARGAADAAAARDAIPEPSEVDPENPDRITDAARERDTALTRVSEADTARDDAERASHIAYEAADIAARTARTTGHGAEARVEEARAAAETADTRRRAAITAAEDAADRHESLTRTVNVAASIAVGIALGDVTASLGDAAATAAALARARSIADLTPLGSTARMRLNMRMDAMGLSAPVGSGDPVVLAVTDIAGEVRDPDGDGTGMSDAELDPLARGLGLTDPDDAEPDLAEAPGPATGTPPGDRTERGPEAHPAAGSPLDTFHSALNTQTPPVRSGPVTGEESSGPGDGPSPRPVPAPSAPESNTDDGTTEAAPAETGVSRGQATPPDPLTTGTGKTTEEAVRPPAPPEAETRVPTEEARTRTEDGGHEEGAPPPPPAPAPTENDGAEPEPSAQPVDIDVTTNTEDTEQPPPSQQHEHDTTAGPAETVDTTGTVETADPVDTTDTTGTEQPLPPQQENTDLTTDTRNTTPPADTEQPPPPPPPQENTDTTVGTDTERPQPDTGDTRPREEPAPRNYPGSVRPDRTGAPYDLGYLLTSNLVNSSMVHAEHLRSFVDDTLANDAGHVDATVRDAVREQVDAQARKQTGVFFGPEGFSTTVTGADGSTWRADLRLRSSRGDFHHAPTKPEQGTASTELKLVDEAGEANPAEGSGNHGGTKFVGVGFQVTPLLLGTVGGADIGPRFTFSFSGGTRQRQTVDTAVSVHDSYTSYEIKGKPEVYASDLTMSFDLTPVHVPRQTAAGGTTQANSGTPPGNTDPNNGTGSDDDTAPADDTPPDQAVNALAESSDGVLLILPGEVVANTGPETIRLRDPFATEDRQRGRNDDHRPVGPHADKGHPVSVGDIRLSDGSSDKSFPDWIADHLWSPERDRGWWKSAVDKVTPGFVDRRRQQKLDAFRDQVGESFSKKSIRNNLSEMTSAPAVFTVTDPSGRPRLVSVQSVPTAYDAKSHTIQPAKYIKGNKAENESGSSLRHSDFLGGTLGAGVSVDAGAVGGTHRARVDALAVEGGVRGRSTAESSQVSSGSVNRLNYGKTESSAYDVQRNYYVHFDGEPDVYRFQGDTVEILTVQEARILNGDEPPDKVPAPPEPVRTEGGNTQPGTVNTPGTVPDSTGDQRSGDDGNRSAPGGERNGDTGNEGRDQQRERGPEQERPPGERPSEERPSGDEQPGNPRPPRPNLAEEHPVTFHGAVPRDFTWPDGSQYRDVDGQQRSIYQQIAHEVLTGLADKLPGLVLPDMARDPKNFARRPGHENSGPFTGSTREHRPFRRDHETAVFNTHRVMDAISASDFKGGTDGLTLHGRPIHLIDTGRFNPGALFESGQKVMRSPFVAVRISADFSSLRHAGETTRGTGGEYAGGTEITTAEGSQKRKTLRFSSGGYIRRIDAVDASGNPSDGGVFSVALQMSDTKGKSRGLGMKSQSERTIQYAEDSSVWNSGVRFRARLYEDDDLGMVLGGDTPLSDRGKDLLSRPIEALATMDTAKAVPGGERGGRDDAAPAPRVTRIRPLPVDQVREMIDGPTRPTPDRARKTRDVTGGVKRLFGGGQSRRPPVEQAPAPAPENSTGQQNTGSRTGGDQRTAAPDTDTNRPNTTTDEDTAGRQNTDSRTGDVRRPPATETTGGADGTRTNDDGTTGQQNTETTRAPDTETAQDTTGRQNPAENTPDTRPVEQRRAEKLRSTPATVENVNTRFTTGDGNRVSSLLEAAYESFSSTAPWERDADGPRPSRGLGNERKLRHFLRRGEGSRQFYENALSPENLTDNPAARSSTGARTRTESSGGALSPMHLRATSSTRLDIDSVDRFEQSDGAVVFKSKNTLEVFSRDGRRTDLTVLATGGGRVNPNPVQPAEQSAGGTAPAPNSAGAPLIQLGPSAGKSLFDRYTLTKPTSRFNESVEFHPKIPMSYSYSASGRITQALEFVKNWSIGPTFSRDARYRGWQADSDNLESGLIHIRDAHASGMVEDRVLEVDGELVRVPQPEPEPPGSVKPRPGFEDSGTMLDPVDPDEAVQSLVDDLASQGWQLTKGSREIILKALKSHTGLNPNTGVPVTVKISPIDHSIGNLNAPTSTPLSLDATVRLRLDRDDAKVEYLGGKTEYRQRQGSEEGDRLQQGSESSAFHGAHGSLLTPLPQSGGDQPGGTAPASRPYLMGLQGDGTTTNARGDGGIVRNTDKRSTQLTMETPYARVSSDTRLTLDLHISEKQGRANSLLGETPGSRRRDFTGTGNSGRAQELYPAFALDLRNEASTTGGNDTPRTSTDGDTTTPRGNTTTRTTTDGNTATPSRNNGQPGGQQTGNRTAPENPSNDNYASLTDMARSLTPAGGPGSRDAFNDALTLLASVENKGKDILDLGRIVLAKSWGWNPPADAVSDGRYTPEAVGKAADYVADKLKLNSRNNAIDQTLTELGIKASFAEAGSETGAELPELGPTTWMMRAVSHPETARIKDYNPSMRLTDSSETGRTFSPFHNESSTTTMGFEARPSGRTGTGPPTTATHYGSANNTGSSTSGGDTARGSKPKEPPHSDRVRTGPGYLVEMDTDVFIGARTELSGPWYKRSARYVGDKAASAGRAVRGAFGGRSTPSSVPTRPARWQQGGTTVKTTRWISHGDAVRTGIITPDHANRIAPLTERFAAIQQSLADAEKAYLNARWPLDKAASDRIASPDDPQVQARYRNLETTYEDRREDFDEAVRNWVTALRELRDGLGDLSSLPRPRTATAPALDTIQEEPSSPPAPAPQQNALDPAADPEAVELPERQPGQEGRQPEQDTEQRDTDPNLLDTLGSALNIRPREAGEEEAPPQPPQRNTPDPATTELPERDNRPQEDVPRQAPEPSAAEVLERARQKLARDTVMGRALQGQDGSSRNETAPADNRPERHSRNQSKGPLSHTDQRSGPSSETHARPESATVRRPRVWATPTGEDGNGPSRHEAALPGDQAETRRGPAPERADSPADRYTANDEENLYDVSDDEEEAPRPRWLDRHYPEAASLSGEERRELMRSLMERSLAVGPAVPEGFRYDTDLGGPDDTAWIEARGAQRFPPESDTTALLGPPTAPSAPQQQDRPAEDRDQQPQPAPSEEEMAAAALDAVLTFDGQRLPLHTESGPDHGTDLPADQDSLSEASTPDSDTLRDMRLRLERLRSSSPVPSEGDRPTPAGAGPTGDHGRQSSPERTGRASEEQPAPRRPQTPDLPAPAMDPDRSEWDNRLRAMHDWRTNWQHRARTPEEEDRLRQEWRARWSLPTTTRPGGSGPSPQGTEPFGGRAGQGPPDRAQTPSAPESRPVPPTETAREEPRSPAPTGTDPGADNPPQSRTSTQPARPAPEETSGPPSRPTPEETPATRPLTQDRGDEGSSTPPQDRTGASQQEGAAPPAEQAPLISGPAADLFAFFAQELNGPVDKGDGDSAQGTTRTPSGEETTAEPAPVIDDDRTQEASSPETAPDVAGANPSRKQSEGEDQDTPENEDGDEENSEDDAEDAPGSDRKKDNDEDGAGGGSGSSGHRSGGDGGNGGNPSGGNSADRSGSGDGDRPSDRSAGHDGSEGNSGGPAPQGDGSHSSAQPRSDSATAPTGDTPAGTGQNPSSDAPAGAEEPGQDGTQENQGSDDRPAVEALGLEDRPDGDPRFPSDLSNGRVIGTIPENRTGRDDNDRIITVDGKPLQDFQSDLLIRRAEEVKKILRGKTPVRVDTGTFHNTKADRPSGPDADPFTEAAISFGDPEGRNGAVNAIVVDRVSGKVAEGHNGRTTYSVIPEDELHPKLKERFDAMYSDGGYQVYGADGNPVTRADGSPETTPYPFNDLPARHAELKALNALLWERDGAEISDFQLDAWFTLKNDGSL</sequence>
<feature type="compositionally biased region" description="Acidic residues" evidence="1">
    <location>
        <begin position="3458"/>
        <end position="3472"/>
    </location>
</feature>
<dbReference type="PANTHER" id="PTHR36721">
    <property type="entry name" value="PROLINE-RICH FAMILY PROTEIN"/>
    <property type="match status" value="1"/>
</dbReference>
<feature type="compositionally biased region" description="Basic and acidic residues" evidence="1">
    <location>
        <begin position="2599"/>
        <end position="2612"/>
    </location>
</feature>
<feature type="compositionally biased region" description="Gly residues" evidence="1">
    <location>
        <begin position="4002"/>
        <end position="4011"/>
    </location>
</feature>
<feature type="compositionally biased region" description="Basic and acidic residues" evidence="1">
    <location>
        <begin position="865"/>
        <end position="886"/>
    </location>
</feature>
<feature type="region of interest" description="Disordered" evidence="1">
    <location>
        <begin position="2708"/>
        <end position="2732"/>
    </location>
</feature>
<feature type="compositionally biased region" description="Basic and acidic residues" evidence="1">
    <location>
        <begin position="3018"/>
        <end position="3029"/>
    </location>
</feature>
<feature type="compositionally biased region" description="Polar residues" evidence="1">
    <location>
        <begin position="1254"/>
        <end position="1276"/>
    </location>
</feature>
<feature type="compositionally biased region" description="Basic and acidic residues" evidence="1">
    <location>
        <begin position="3338"/>
        <end position="3348"/>
    </location>
</feature>
<feature type="compositionally biased region" description="Polar residues" evidence="1">
    <location>
        <begin position="3616"/>
        <end position="3626"/>
    </location>
</feature>
<feature type="region of interest" description="Disordered" evidence="1">
    <location>
        <begin position="709"/>
        <end position="1041"/>
    </location>
</feature>
<feature type="compositionally biased region" description="Polar residues" evidence="1">
    <location>
        <begin position="102"/>
        <end position="123"/>
    </location>
</feature>
<accession>A0ABV2A654</accession>
<evidence type="ECO:0000256" key="1">
    <source>
        <dbReference type="SAM" id="MobiDB-lite"/>
    </source>
</evidence>
<feature type="region of interest" description="Disordered" evidence="1">
    <location>
        <begin position="2258"/>
        <end position="2296"/>
    </location>
</feature>
<feature type="compositionally biased region" description="Polar residues" evidence="1">
    <location>
        <begin position="2800"/>
        <end position="2813"/>
    </location>
</feature>
<feature type="compositionally biased region" description="Basic and acidic residues" evidence="1">
    <location>
        <begin position="539"/>
        <end position="570"/>
    </location>
</feature>
<dbReference type="Proteomes" id="UP001432401">
    <property type="component" value="Unassembled WGS sequence"/>
</dbReference>
<evidence type="ECO:0000313" key="4">
    <source>
        <dbReference type="Proteomes" id="UP001432401"/>
    </source>
</evidence>
<dbReference type="PANTHER" id="PTHR36721:SF15">
    <property type="entry name" value="EN_SPM-LIKE TRANSPOSON PROTEIN"/>
    <property type="match status" value="1"/>
</dbReference>
<feature type="region of interest" description="Disordered" evidence="1">
    <location>
        <begin position="3508"/>
        <end position="4144"/>
    </location>
</feature>
<feature type="compositionally biased region" description="Polar residues" evidence="1">
    <location>
        <begin position="2953"/>
        <end position="2977"/>
    </location>
</feature>
<feature type="compositionally biased region" description="Basic and acidic residues" evidence="1">
    <location>
        <begin position="3315"/>
        <end position="3327"/>
    </location>
</feature>
<evidence type="ECO:0000259" key="2">
    <source>
        <dbReference type="Pfam" id="PF03496"/>
    </source>
</evidence>
<feature type="region of interest" description="Disordered" evidence="1">
    <location>
        <begin position="1"/>
        <end position="43"/>
    </location>
</feature>
<feature type="compositionally biased region" description="Basic and acidic residues" evidence="1">
    <location>
        <begin position="1641"/>
        <end position="1675"/>
    </location>
</feature>
<evidence type="ECO:0000313" key="3">
    <source>
        <dbReference type="EMBL" id="MES0838426.1"/>
    </source>
</evidence>
<dbReference type="RefSeq" id="WP_352987267.1">
    <property type="nucleotide sequence ID" value="NZ_JBEQNA010000014.1"/>
</dbReference>
<feature type="region of interest" description="Disordered" evidence="1">
    <location>
        <begin position="2596"/>
        <end position="2679"/>
    </location>
</feature>
<comment type="caution">
    <text evidence="3">The sequence shown here is derived from an EMBL/GenBank/DDBJ whole genome shotgun (WGS) entry which is preliminary data.</text>
</comment>
<feature type="compositionally biased region" description="Acidic residues" evidence="1">
    <location>
        <begin position="3952"/>
        <end position="3976"/>
    </location>
</feature>
<feature type="region of interest" description="Disordered" evidence="1">
    <location>
        <begin position="90"/>
        <end position="130"/>
    </location>
</feature>
<feature type="compositionally biased region" description="Basic and acidic residues" evidence="1">
    <location>
        <begin position="4023"/>
        <end position="4037"/>
    </location>
</feature>
<feature type="compositionally biased region" description="Basic and acidic residues" evidence="1">
    <location>
        <begin position="1320"/>
        <end position="1350"/>
    </location>
</feature>
<feature type="compositionally biased region" description="Low complexity" evidence="1">
    <location>
        <begin position="3237"/>
        <end position="3248"/>
    </location>
</feature>
<feature type="compositionally biased region" description="Low complexity" evidence="1">
    <location>
        <begin position="4062"/>
        <end position="4074"/>
    </location>
</feature>
<dbReference type="Gene3D" id="3.90.176.10">
    <property type="entry name" value="Toxin ADP-ribosyltransferase, Chain A, domain 1"/>
    <property type="match status" value="1"/>
</dbReference>
<keyword evidence="4" id="KW-1185">Reference proteome</keyword>
<feature type="region of interest" description="Disordered" evidence="1">
    <location>
        <begin position="525"/>
        <end position="570"/>
    </location>
</feature>
<feature type="compositionally biased region" description="Low complexity" evidence="1">
    <location>
        <begin position="973"/>
        <end position="990"/>
    </location>
</feature>
<feature type="compositionally biased region" description="Low complexity" evidence="1">
    <location>
        <begin position="2981"/>
        <end position="3016"/>
    </location>
</feature>
<proteinExistence type="predicted"/>
<feature type="compositionally biased region" description="Basic and acidic residues" evidence="1">
    <location>
        <begin position="3627"/>
        <end position="3640"/>
    </location>
</feature>
<feature type="region of interest" description="Disordered" evidence="1">
    <location>
        <begin position="3073"/>
        <end position="3099"/>
    </location>
</feature>
<feature type="compositionally biased region" description="Polar residues" evidence="1">
    <location>
        <begin position="1526"/>
        <end position="1541"/>
    </location>
</feature>
<feature type="compositionally biased region" description="Polar residues" evidence="1">
    <location>
        <begin position="3903"/>
        <end position="3914"/>
    </location>
</feature>
<feature type="compositionally biased region" description="Low complexity" evidence="1">
    <location>
        <begin position="2090"/>
        <end position="2100"/>
    </location>
</feature>
<feature type="region of interest" description="Disordered" evidence="1">
    <location>
        <begin position="2747"/>
        <end position="2813"/>
    </location>
</feature>
<feature type="compositionally biased region" description="Basic and acidic residues" evidence="1">
    <location>
        <begin position="1009"/>
        <end position="1027"/>
    </location>
</feature>
<feature type="compositionally biased region" description="Polar residues" evidence="1">
    <location>
        <begin position="2261"/>
        <end position="2286"/>
    </location>
</feature>
<feature type="region of interest" description="Disordered" evidence="1">
    <location>
        <begin position="1854"/>
        <end position="1877"/>
    </location>
</feature>
<feature type="compositionally biased region" description="Basic and acidic residues" evidence="1">
    <location>
        <begin position="3721"/>
        <end position="3735"/>
    </location>
</feature>
<feature type="compositionally biased region" description="Basic and acidic residues" evidence="1">
    <location>
        <begin position="3263"/>
        <end position="3275"/>
    </location>
</feature>
<reference evidence="3 4" key="1">
    <citation type="submission" date="2024-06" db="EMBL/GenBank/DDBJ databases">
        <authorList>
            <person name="Bataeva Y.V."/>
            <person name="Grigorian L.N."/>
            <person name="Solomentsev V.I."/>
        </authorList>
    </citation>
    <scope>NUCLEOTIDE SEQUENCE [LARGE SCALE GENOMIC DNA]</scope>
    <source>
        <strain evidence="4">SCPM-O-B-12605 (RCAM04882)</strain>
    </source>
</reference>
<feature type="compositionally biased region" description="Basic and acidic residues" evidence="1">
    <location>
        <begin position="4099"/>
        <end position="4120"/>
    </location>
</feature>
<feature type="compositionally biased region" description="Polar residues" evidence="1">
    <location>
        <begin position="2069"/>
        <end position="2084"/>
    </location>
</feature>
<feature type="region of interest" description="Disordered" evidence="1">
    <location>
        <begin position="2341"/>
        <end position="2373"/>
    </location>
</feature>
<feature type="compositionally biased region" description="Basic and acidic residues" evidence="1">
    <location>
        <begin position="3473"/>
        <end position="3484"/>
    </location>
</feature>
<dbReference type="EMBL" id="JBEQNB010000030">
    <property type="protein sequence ID" value="MES0838426.1"/>
    <property type="molecule type" value="Genomic_DNA"/>
</dbReference>
<gene>
    <name evidence="3" type="ORF">ABUK86_31995</name>
</gene>
<feature type="compositionally biased region" description="Basic and acidic residues" evidence="1">
    <location>
        <begin position="20"/>
        <end position="29"/>
    </location>
</feature>
<feature type="compositionally biased region" description="Basic and acidic residues" evidence="1">
    <location>
        <begin position="2174"/>
        <end position="2185"/>
    </location>
</feature>